<keyword evidence="3" id="KW-1185">Reference proteome</keyword>
<dbReference type="EMBL" id="JAEVFJ010000062">
    <property type="protein sequence ID" value="KAH8077763.1"/>
    <property type="molecule type" value="Genomic_DNA"/>
</dbReference>
<feature type="transmembrane region" description="Helical" evidence="1">
    <location>
        <begin position="55"/>
        <end position="75"/>
    </location>
</feature>
<sequence length="324" mass="35623">MVDWKSPDVIALCGFIFNQSMILMLGIYIWEFVLSFPHIDLALIRRKLKFRWMFVPYLAGRYGHLGTQSGLILYINTSTGAWDCAALGRIFSVFGAMTIACASTNLLVRTLIIWRESRAIFWCLIFAALCQWVTCITTGAAPRVSVWDPKINACQYDSTPVLIFYFYTVALDFAIVVLTVVGLRRVGVWRGNVISMALLEHGIGYFVVTAAVNLPVLVLANLDLNNVMAMMTTIPAATISVICSSRAVMALVNLRDSDSKRAPGEFTSYKIRRTGDKDSKRDMSEQMFTTNIVIPNTIHSGCAAEASPSRCASTVAAGDAASAV</sequence>
<accession>A0A8K0UDQ2</accession>
<comment type="caution">
    <text evidence="2">The sequence shown here is derived from an EMBL/GenBank/DDBJ whole genome shotgun (WGS) entry which is preliminary data.</text>
</comment>
<evidence type="ECO:0000313" key="3">
    <source>
        <dbReference type="Proteomes" id="UP000813824"/>
    </source>
</evidence>
<reference evidence="2" key="1">
    <citation type="journal article" date="2021" name="New Phytol.">
        <title>Evolutionary innovations through gain and loss of genes in the ectomycorrhizal Boletales.</title>
        <authorList>
            <person name="Wu G."/>
            <person name="Miyauchi S."/>
            <person name="Morin E."/>
            <person name="Kuo A."/>
            <person name="Drula E."/>
            <person name="Varga T."/>
            <person name="Kohler A."/>
            <person name="Feng B."/>
            <person name="Cao Y."/>
            <person name="Lipzen A."/>
            <person name="Daum C."/>
            <person name="Hundley H."/>
            <person name="Pangilinan J."/>
            <person name="Johnson J."/>
            <person name="Barry K."/>
            <person name="LaButti K."/>
            <person name="Ng V."/>
            <person name="Ahrendt S."/>
            <person name="Min B."/>
            <person name="Choi I.G."/>
            <person name="Park H."/>
            <person name="Plett J.M."/>
            <person name="Magnuson J."/>
            <person name="Spatafora J.W."/>
            <person name="Nagy L.G."/>
            <person name="Henrissat B."/>
            <person name="Grigoriev I.V."/>
            <person name="Yang Z.L."/>
            <person name="Xu J."/>
            <person name="Martin F.M."/>
        </authorList>
    </citation>
    <scope>NUCLEOTIDE SEQUENCE</scope>
    <source>
        <strain evidence="2">KKN 215</strain>
    </source>
</reference>
<keyword evidence="1" id="KW-0812">Transmembrane</keyword>
<proteinExistence type="predicted"/>
<organism evidence="2 3">
    <name type="scientific">Cristinia sonorae</name>
    <dbReference type="NCBI Taxonomy" id="1940300"/>
    <lineage>
        <taxon>Eukaryota</taxon>
        <taxon>Fungi</taxon>
        <taxon>Dikarya</taxon>
        <taxon>Basidiomycota</taxon>
        <taxon>Agaricomycotina</taxon>
        <taxon>Agaricomycetes</taxon>
        <taxon>Agaricomycetidae</taxon>
        <taxon>Agaricales</taxon>
        <taxon>Pleurotineae</taxon>
        <taxon>Stephanosporaceae</taxon>
        <taxon>Cristinia</taxon>
    </lineage>
</organism>
<feature type="transmembrane region" description="Helical" evidence="1">
    <location>
        <begin position="87"/>
        <end position="108"/>
    </location>
</feature>
<gene>
    <name evidence="2" type="ORF">BXZ70DRAFT_696379</name>
</gene>
<feature type="transmembrane region" description="Helical" evidence="1">
    <location>
        <begin position="161"/>
        <end position="183"/>
    </location>
</feature>
<dbReference type="OrthoDB" id="2803205at2759"/>
<evidence type="ECO:0000313" key="2">
    <source>
        <dbReference type="EMBL" id="KAH8077763.1"/>
    </source>
</evidence>
<keyword evidence="1" id="KW-1133">Transmembrane helix</keyword>
<feature type="transmembrane region" description="Helical" evidence="1">
    <location>
        <begin position="228"/>
        <end position="252"/>
    </location>
</feature>
<name>A0A8K0UDQ2_9AGAR</name>
<evidence type="ECO:0000256" key="1">
    <source>
        <dbReference type="SAM" id="Phobius"/>
    </source>
</evidence>
<keyword evidence="1" id="KW-0472">Membrane</keyword>
<protein>
    <submittedName>
        <fullName evidence="2">Uncharacterized protein</fullName>
    </submittedName>
</protein>
<dbReference type="AlphaFoldDB" id="A0A8K0UDQ2"/>
<dbReference type="Proteomes" id="UP000813824">
    <property type="component" value="Unassembled WGS sequence"/>
</dbReference>
<feature type="transmembrane region" description="Helical" evidence="1">
    <location>
        <begin position="20"/>
        <end position="43"/>
    </location>
</feature>
<feature type="transmembrane region" description="Helical" evidence="1">
    <location>
        <begin position="120"/>
        <end position="141"/>
    </location>
</feature>
<feature type="transmembrane region" description="Helical" evidence="1">
    <location>
        <begin position="203"/>
        <end position="222"/>
    </location>
</feature>